<dbReference type="InterPro" id="IPR002694">
    <property type="entry name" value="Znf_CHC2"/>
</dbReference>
<proteinExistence type="predicted"/>
<dbReference type="HOGENOM" id="CLU_094413_1_0_9"/>
<evidence type="ECO:0000256" key="2">
    <source>
        <dbReference type="ARBA" id="ARBA00022771"/>
    </source>
</evidence>
<gene>
    <name evidence="5" type="ORF">RUMTOR_02069</name>
</gene>
<dbReference type="Proteomes" id="UP000003577">
    <property type="component" value="Unassembled WGS sequence"/>
</dbReference>
<reference evidence="5 6" key="2">
    <citation type="submission" date="2007-04" db="EMBL/GenBank/DDBJ databases">
        <title>Draft genome sequence of Ruminococcus torques (ATCC 27756).</title>
        <authorList>
            <person name="Sudarsanam P."/>
            <person name="Ley R."/>
            <person name="Guruge J."/>
            <person name="Turnbaugh P.J."/>
            <person name="Mahowald M."/>
            <person name="Liep D."/>
            <person name="Gordon J."/>
        </authorList>
    </citation>
    <scope>NUCLEOTIDE SEQUENCE [LARGE SCALE GENOMIC DNA]</scope>
    <source>
        <strain evidence="5 6">ATCC 27756</strain>
    </source>
</reference>
<accession>A5KP85</accession>
<dbReference type="InterPro" id="IPR050219">
    <property type="entry name" value="DnaG_primase"/>
</dbReference>
<keyword evidence="2" id="KW-0863">Zinc-finger</keyword>
<reference evidence="5 6" key="1">
    <citation type="submission" date="2007-03" db="EMBL/GenBank/DDBJ databases">
        <authorList>
            <person name="Fulton L."/>
            <person name="Clifton S."/>
            <person name="Fulton B."/>
            <person name="Xu J."/>
            <person name="Minx P."/>
            <person name="Pepin K.H."/>
            <person name="Johnson M."/>
            <person name="Thiruvilangam P."/>
            <person name="Bhonagiri V."/>
            <person name="Nash W.E."/>
            <person name="Mardis E.R."/>
            <person name="Wilson R.K."/>
        </authorList>
    </citation>
    <scope>NUCLEOTIDE SEQUENCE [LARGE SCALE GENOMIC DNA]</scope>
    <source>
        <strain evidence="5 6">ATCC 27756</strain>
    </source>
</reference>
<protein>
    <submittedName>
        <fullName evidence="5">CHC2 zinc finger domain protein</fullName>
    </submittedName>
</protein>
<evidence type="ECO:0000313" key="5">
    <source>
        <dbReference type="EMBL" id="EDK23767.1"/>
    </source>
</evidence>
<dbReference type="GO" id="GO:0005737">
    <property type="term" value="C:cytoplasm"/>
    <property type="evidence" value="ECO:0007669"/>
    <property type="project" value="TreeGrafter"/>
</dbReference>
<feature type="domain" description="Zinc finger CHC2-type" evidence="4">
    <location>
        <begin position="30"/>
        <end position="79"/>
    </location>
</feature>
<dbReference type="PANTHER" id="PTHR30313">
    <property type="entry name" value="DNA PRIMASE"/>
    <property type="match status" value="1"/>
</dbReference>
<organism evidence="5 6">
    <name type="scientific">[Ruminococcus] torques ATCC 27756</name>
    <dbReference type="NCBI Taxonomy" id="411460"/>
    <lineage>
        <taxon>Bacteria</taxon>
        <taxon>Bacillati</taxon>
        <taxon>Bacillota</taxon>
        <taxon>Clostridia</taxon>
        <taxon>Lachnospirales</taxon>
        <taxon>Lachnospiraceae</taxon>
        <taxon>Mediterraneibacter</taxon>
    </lineage>
</organism>
<dbReference type="GO" id="GO:0003899">
    <property type="term" value="F:DNA-directed RNA polymerase activity"/>
    <property type="evidence" value="ECO:0007669"/>
    <property type="project" value="InterPro"/>
</dbReference>
<dbReference type="PANTHER" id="PTHR30313:SF2">
    <property type="entry name" value="DNA PRIMASE"/>
    <property type="match status" value="1"/>
</dbReference>
<keyword evidence="1" id="KW-0479">Metal-binding</keyword>
<dbReference type="PaxDb" id="411460-RUMTOR_02069"/>
<dbReference type="GO" id="GO:0006269">
    <property type="term" value="P:DNA replication, synthesis of primer"/>
    <property type="evidence" value="ECO:0007669"/>
    <property type="project" value="TreeGrafter"/>
</dbReference>
<dbReference type="GO" id="GO:0003677">
    <property type="term" value="F:DNA binding"/>
    <property type="evidence" value="ECO:0007669"/>
    <property type="project" value="InterPro"/>
</dbReference>
<name>A5KP85_9FIRM</name>
<dbReference type="EMBL" id="AAVP02000011">
    <property type="protein sequence ID" value="EDK23767.1"/>
    <property type="molecule type" value="Genomic_DNA"/>
</dbReference>
<evidence type="ECO:0000256" key="3">
    <source>
        <dbReference type="ARBA" id="ARBA00022833"/>
    </source>
</evidence>
<dbReference type="InterPro" id="IPR036977">
    <property type="entry name" value="DNA_primase_Znf_CHC2"/>
</dbReference>
<dbReference type="SUPFAM" id="SSF57783">
    <property type="entry name" value="Zinc beta-ribbon"/>
    <property type="match status" value="1"/>
</dbReference>
<dbReference type="SMART" id="SM00400">
    <property type="entry name" value="ZnF_CHCC"/>
    <property type="match status" value="1"/>
</dbReference>
<dbReference type="Gene3D" id="3.90.580.10">
    <property type="entry name" value="Zinc finger, CHC2-type domain"/>
    <property type="match status" value="1"/>
</dbReference>
<dbReference type="Pfam" id="PF01807">
    <property type="entry name" value="Zn_ribbon_DnaG"/>
    <property type="match status" value="1"/>
</dbReference>
<keyword evidence="3" id="KW-0862">Zinc</keyword>
<dbReference type="GO" id="GO:0008270">
    <property type="term" value="F:zinc ion binding"/>
    <property type="evidence" value="ECO:0007669"/>
    <property type="project" value="UniProtKB-KW"/>
</dbReference>
<sequence length="161" mass="19366">MNSEEIKKTYSMRDILGRYGMQPNRAGFICCPFHKEKTASMKIYQDSYYCFGCGAHGDIFDFVSQMEDITFREAFFNLGGTYEQKKETFGERMSRYHARKEWEMQQRQKENLEERRKVNSELIDIYRDCLILTVPLSDLWTESYNKLQYQLYLHEVLNEPR</sequence>
<evidence type="ECO:0000259" key="4">
    <source>
        <dbReference type="SMART" id="SM00400"/>
    </source>
</evidence>
<evidence type="ECO:0000256" key="1">
    <source>
        <dbReference type="ARBA" id="ARBA00022723"/>
    </source>
</evidence>
<dbReference type="AlphaFoldDB" id="A5KP85"/>
<comment type="caution">
    <text evidence="5">The sequence shown here is derived from an EMBL/GenBank/DDBJ whole genome shotgun (WGS) entry which is preliminary data.</text>
</comment>
<dbReference type="RefSeq" id="WP_004846297.1">
    <property type="nucleotide sequence ID" value="NZ_DS264349.1"/>
</dbReference>
<evidence type="ECO:0000313" key="6">
    <source>
        <dbReference type="Proteomes" id="UP000003577"/>
    </source>
</evidence>